<evidence type="ECO:0000256" key="1">
    <source>
        <dbReference type="SAM" id="MobiDB-lite"/>
    </source>
</evidence>
<sequence>MGPHSLFSWVFLAISIANTLAQGTNTNAQQWPSASTLIVEATTCTLINVPCSNPTATYTAARVNETRLWNVTIPTKIRNSISPLTVDPLGYYWAGPSGTPRSLLPTIPINAPHAYPNGLVFACDAVGICSMGARGDTVARSTMGLSSSLTAIEPVSPGPSTSAPVASSTILGSSFNTELSNGTIKTIDTLMDSSITGFTATLSLSTSFSTETLSTTTSDTAGSLNTSLPSKPTTSLITVGPSTPISSISQITSPSSTASAPKVPFGVFVTTISGSSYTLTFVSSTATGHSTAVETISGTTTTNTITPGAAIWVVPTLPPLFPQDVGNVGPPPGAPKPLKGGSSSPNLLCLFGCGPGDSSGKSGGGSSFPCIINCDAGGGGGGGGRGGGGGGGSSNGKPTNSVPSQTIIKSSTDLSELSESSTSSCTTTAVPTCDETVFLTTSFYSDSSTSTVISSTSTTCVTITACDARATTATVTSSTSTSESEYVCAPTACAGACISKRSPIGPVPTDTYKRLVALADTADEDEGHLVGRDLPAPSSDETIDKFIGDIFETGQVYGAGAGGPPLANFDENVGVEPTSRFDAFADLPFSSGVDGLYGCISVVVVSRKGVWTSHFWQETFTKTFDGGQALLDQFQNFVISPLSKSRPGFIALTDVPDNAFAETEHPQLLIFYPNLQGNPQTRQVNAILDEVKRLVPGIRGEASPIWSYDRDYRVKQEIKGLAKGKIITNYDPRANAAGARGFQTWAQTDVAMQDVWGVDCNSGDHQKRQAAGICSLTSIRGMTTSSRMTTLTTSIVSSTTELQKTVSQDTASSPRRTAMTDTTSIKGTAGSTTSTQLCYPYQNPRAGPDKQGCQCNGIAGLVPYLSNSASSTPFNICGYTALPTLTTTSVPPFTSTDFRNGFVYSCASSSYYNMAVNTILDCAGSSTVVSTVMTIYTAYAASSASLASADSASSASSSSSASAASAASASEAAAASSATAAAKPKAKCLIWDSISHYTLQVYDIKGWGGDGSSLLGEEKGCGALTAWTWETGCDGETSQASFTLPFLIKAGCVERAIRSAGGPAGLNCEGAGMALTGTEDKEPCHSTGMTLGALIEKGMNLQRKMKTSDLMVANKAAAADDQLGAGNALSATTTHILAQPGNTAAAAALAASSIPASASATTTSMW</sequence>
<reference evidence="3 4" key="1">
    <citation type="submission" date="2018-02" db="EMBL/GenBank/DDBJ databases">
        <title>Draft genome sequences of Elsinoe sp., causing black scab on jojoba.</title>
        <authorList>
            <person name="Stodart B."/>
            <person name="Jeffress S."/>
            <person name="Ash G."/>
            <person name="Arun Chinnappa K."/>
        </authorList>
    </citation>
    <scope>NUCLEOTIDE SEQUENCE [LARGE SCALE GENOMIC DNA]</scope>
    <source>
        <strain evidence="3 4">Hillstone_2</strain>
    </source>
</reference>
<organism evidence="3 4">
    <name type="scientific">Elsinoe australis</name>
    <dbReference type="NCBI Taxonomy" id="40998"/>
    <lineage>
        <taxon>Eukaryota</taxon>
        <taxon>Fungi</taxon>
        <taxon>Dikarya</taxon>
        <taxon>Ascomycota</taxon>
        <taxon>Pezizomycotina</taxon>
        <taxon>Dothideomycetes</taxon>
        <taxon>Dothideomycetidae</taxon>
        <taxon>Myriangiales</taxon>
        <taxon>Elsinoaceae</taxon>
        <taxon>Elsinoe</taxon>
    </lineage>
</organism>
<dbReference type="Proteomes" id="UP000308133">
    <property type="component" value="Unassembled WGS sequence"/>
</dbReference>
<evidence type="ECO:0000256" key="2">
    <source>
        <dbReference type="SAM" id="SignalP"/>
    </source>
</evidence>
<feature type="signal peptide" evidence="2">
    <location>
        <begin position="1"/>
        <end position="21"/>
    </location>
</feature>
<comment type="caution">
    <text evidence="3">The sequence shown here is derived from an EMBL/GenBank/DDBJ whole genome shotgun (WGS) entry which is preliminary data.</text>
</comment>
<dbReference type="AlphaFoldDB" id="A0A4U7AXB3"/>
<accession>A0A4U7AXB3</accession>
<dbReference type="EMBL" id="PTQR01000081">
    <property type="protein sequence ID" value="TKX21471.1"/>
    <property type="molecule type" value="Genomic_DNA"/>
</dbReference>
<proteinExistence type="predicted"/>
<protein>
    <submittedName>
        <fullName evidence="3">Uncharacterized protein</fullName>
    </submittedName>
</protein>
<feature type="chain" id="PRO_5020833077" evidence="2">
    <location>
        <begin position="22"/>
        <end position="1166"/>
    </location>
</feature>
<feature type="compositionally biased region" description="Gly residues" evidence="1">
    <location>
        <begin position="382"/>
        <end position="394"/>
    </location>
</feature>
<feature type="compositionally biased region" description="Polar residues" evidence="1">
    <location>
        <begin position="395"/>
        <end position="405"/>
    </location>
</feature>
<feature type="compositionally biased region" description="Polar residues" evidence="1">
    <location>
        <begin position="225"/>
        <end position="235"/>
    </location>
</feature>
<feature type="region of interest" description="Disordered" evidence="1">
    <location>
        <begin position="382"/>
        <end position="405"/>
    </location>
</feature>
<name>A0A4U7AXB3_9PEZI</name>
<gene>
    <name evidence="3" type="ORF">C1H76_6545</name>
</gene>
<feature type="region of interest" description="Disordered" evidence="1">
    <location>
        <begin position="214"/>
        <end position="235"/>
    </location>
</feature>
<feature type="compositionally biased region" description="Low complexity" evidence="1">
    <location>
        <begin position="214"/>
        <end position="224"/>
    </location>
</feature>
<evidence type="ECO:0000313" key="4">
    <source>
        <dbReference type="Proteomes" id="UP000308133"/>
    </source>
</evidence>
<feature type="region of interest" description="Disordered" evidence="1">
    <location>
        <begin position="805"/>
        <end position="828"/>
    </location>
</feature>
<keyword evidence="2" id="KW-0732">Signal</keyword>
<evidence type="ECO:0000313" key="3">
    <source>
        <dbReference type="EMBL" id="TKX21471.1"/>
    </source>
</evidence>